<keyword evidence="3" id="KW-0808">Transferase</keyword>
<evidence type="ECO:0000313" key="4">
    <source>
        <dbReference type="Proteomes" id="UP000243629"/>
    </source>
</evidence>
<evidence type="ECO:0000313" key="3">
    <source>
        <dbReference type="EMBL" id="SFM20559.1"/>
    </source>
</evidence>
<feature type="domain" description="Glycosyltransferase subfamily 4-like N-terminal" evidence="2">
    <location>
        <begin position="16"/>
        <end position="175"/>
    </location>
</feature>
<dbReference type="GO" id="GO:0016757">
    <property type="term" value="F:glycosyltransferase activity"/>
    <property type="evidence" value="ECO:0007669"/>
    <property type="project" value="InterPro"/>
</dbReference>
<gene>
    <name evidence="3" type="ORF">SAMN05216217_1024</name>
</gene>
<dbReference type="Gene3D" id="3.40.50.2000">
    <property type="entry name" value="Glycogen Phosphorylase B"/>
    <property type="match status" value="2"/>
</dbReference>
<dbReference type="SUPFAM" id="SSF53756">
    <property type="entry name" value="UDP-Glycosyltransferase/glycogen phosphorylase"/>
    <property type="match status" value="1"/>
</dbReference>
<proteinExistence type="predicted"/>
<organism evidence="3 4">
    <name type="scientific">Halopseudomonas yangmingensis</name>
    <dbReference type="NCBI Taxonomy" id="1720063"/>
    <lineage>
        <taxon>Bacteria</taxon>
        <taxon>Pseudomonadati</taxon>
        <taxon>Pseudomonadota</taxon>
        <taxon>Gammaproteobacteria</taxon>
        <taxon>Pseudomonadales</taxon>
        <taxon>Pseudomonadaceae</taxon>
        <taxon>Halopseudomonas</taxon>
    </lineage>
</organism>
<reference evidence="4" key="1">
    <citation type="submission" date="2016-10" db="EMBL/GenBank/DDBJ databases">
        <authorList>
            <person name="Varghese N."/>
            <person name="Submissions S."/>
        </authorList>
    </citation>
    <scope>NUCLEOTIDE SEQUENCE [LARGE SCALE GENOMIC DNA]</scope>
    <source>
        <strain evidence="4">DSM 24213</strain>
    </source>
</reference>
<name>A0A1I4NYL3_9GAMM</name>
<feature type="domain" description="Glycosyl transferase family 1" evidence="1">
    <location>
        <begin position="192"/>
        <end position="342"/>
    </location>
</feature>
<evidence type="ECO:0000259" key="2">
    <source>
        <dbReference type="Pfam" id="PF13439"/>
    </source>
</evidence>
<dbReference type="InterPro" id="IPR001296">
    <property type="entry name" value="Glyco_trans_1"/>
</dbReference>
<sequence>MNNPSVCFLLSRFAAGGLERVQTHIAAGFANTGINIEVVARAVEIEACSLFRPEVPVRELGGGRFCFVYRLLRWLHKVRPNVIITSANDIGCLVLLLRRLLWKDSKIIWTQHLSISGPLRSANTTRRIRLFFEKVMMRYLVRHADSVVAVTRSVADDMRRTLDPNLSIRVIYNPVIDQYFDTRSKEEINWPWEPSETPVVIFVGRLARVKRLDLLLQAFSLCIKKTPIKLLIVGEGPERGMAEKLAKELCLGASCQFIGHSDNPLPWIRQADILVLCSDSEGFGLVLVEAMGCGTQIVATDCPDGPAEILEGGRYGRLVPVDNAVELAAAMQEALHSPLAAEAELMARAAEFSVDGAVTQYLDLIDQLTRK</sequence>
<dbReference type="Pfam" id="PF13439">
    <property type="entry name" value="Glyco_transf_4"/>
    <property type="match status" value="1"/>
</dbReference>
<dbReference type="GO" id="GO:1901135">
    <property type="term" value="P:carbohydrate derivative metabolic process"/>
    <property type="evidence" value="ECO:0007669"/>
    <property type="project" value="UniProtKB-ARBA"/>
</dbReference>
<dbReference type="AlphaFoldDB" id="A0A1I4NYL3"/>
<accession>A0A1I4NYL3</accession>
<dbReference type="RefSeq" id="WP_177197202.1">
    <property type="nucleotide sequence ID" value="NZ_FOUI01000002.1"/>
</dbReference>
<keyword evidence="4" id="KW-1185">Reference proteome</keyword>
<dbReference type="EMBL" id="FOUI01000002">
    <property type="protein sequence ID" value="SFM20559.1"/>
    <property type="molecule type" value="Genomic_DNA"/>
</dbReference>
<dbReference type="Pfam" id="PF00534">
    <property type="entry name" value="Glycos_transf_1"/>
    <property type="match status" value="1"/>
</dbReference>
<protein>
    <submittedName>
        <fullName evidence="3">Glycosyltransferase involved in cell wall bisynthesis</fullName>
    </submittedName>
</protein>
<dbReference type="Proteomes" id="UP000243629">
    <property type="component" value="Unassembled WGS sequence"/>
</dbReference>
<dbReference type="PANTHER" id="PTHR12526">
    <property type="entry name" value="GLYCOSYLTRANSFERASE"/>
    <property type="match status" value="1"/>
</dbReference>
<evidence type="ECO:0000259" key="1">
    <source>
        <dbReference type="Pfam" id="PF00534"/>
    </source>
</evidence>
<dbReference type="InterPro" id="IPR028098">
    <property type="entry name" value="Glyco_trans_4-like_N"/>
</dbReference>
<dbReference type="PANTHER" id="PTHR12526:SF630">
    <property type="entry name" value="GLYCOSYLTRANSFERASE"/>
    <property type="match status" value="1"/>
</dbReference>
<dbReference type="CDD" id="cd03811">
    <property type="entry name" value="GT4_GT28_WabH-like"/>
    <property type="match status" value="1"/>
</dbReference>
<dbReference type="STRING" id="1720063.SAMN05216217_1024"/>